<accession>A0A7R9WM39</accession>
<proteinExistence type="predicted"/>
<keyword evidence="1" id="KW-0472">Membrane</keyword>
<gene>
    <name evidence="2" type="ORF">CAUS1442_LOCUS1153</name>
</gene>
<keyword evidence="1" id="KW-1133">Transmembrane helix</keyword>
<feature type="transmembrane region" description="Helical" evidence="1">
    <location>
        <begin position="89"/>
        <end position="108"/>
    </location>
</feature>
<organism evidence="2">
    <name type="scientific">Craspedostauros australis</name>
    <dbReference type="NCBI Taxonomy" id="1486917"/>
    <lineage>
        <taxon>Eukaryota</taxon>
        <taxon>Sar</taxon>
        <taxon>Stramenopiles</taxon>
        <taxon>Ochrophyta</taxon>
        <taxon>Bacillariophyta</taxon>
        <taxon>Bacillariophyceae</taxon>
        <taxon>Bacillariophycidae</taxon>
        <taxon>Naviculales</taxon>
        <taxon>Naviculaceae</taxon>
        <taxon>Craspedostauros</taxon>
    </lineage>
</organism>
<feature type="transmembrane region" description="Helical" evidence="1">
    <location>
        <begin position="114"/>
        <end position="133"/>
    </location>
</feature>
<sequence length="215" mass="23571">MKDDLLDQVRDTADSVATRGRAQGQAVIEYLGKRPAMQNQSLIGSVTSASRFEDTRKSLEERLSNAVVETMDFDETEEVGRVFESLRSAAMVSAGLQIGALGSVGLAAMQSLDVIAASSSALAFVVTGGAWLYSGTTRIRGSYQQTWKLRASRLDAALEEICSKELERVNRRILDGVAPYTRFVETEQERTSDLVDRCEGVLSSSKNLRRRIGKL</sequence>
<dbReference type="AlphaFoldDB" id="A0A7R9WM39"/>
<reference evidence="2" key="1">
    <citation type="submission" date="2021-01" db="EMBL/GenBank/DDBJ databases">
        <authorList>
            <person name="Corre E."/>
            <person name="Pelletier E."/>
            <person name="Niang G."/>
            <person name="Scheremetjew M."/>
            <person name="Finn R."/>
            <person name="Kale V."/>
            <person name="Holt S."/>
            <person name="Cochrane G."/>
            <person name="Meng A."/>
            <person name="Brown T."/>
            <person name="Cohen L."/>
        </authorList>
    </citation>
    <scope>NUCLEOTIDE SEQUENCE</scope>
    <source>
        <strain evidence="2">CCMP3328</strain>
    </source>
</reference>
<keyword evidence="1" id="KW-0812">Transmembrane</keyword>
<protein>
    <submittedName>
        <fullName evidence="2">Uncharacterized protein</fullName>
    </submittedName>
</protein>
<name>A0A7R9WM39_9STRA</name>
<evidence type="ECO:0000313" key="2">
    <source>
        <dbReference type="EMBL" id="CAD8329055.1"/>
    </source>
</evidence>
<evidence type="ECO:0000256" key="1">
    <source>
        <dbReference type="SAM" id="Phobius"/>
    </source>
</evidence>
<dbReference type="EMBL" id="HBEF01001807">
    <property type="protein sequence ID" value="CAD8329055.1"/>
    <property type="molecule type" value="Transcribed_RNA"/>
</dbReference>